<dbReference type="CDD" id="cd05242">
    <property type="entry name" value="SDR_a8"/>
    <property type="match status" value="1"/>
</dbReference>
<dbReference type="InterPro" id="IPR010099">
    <property type="entry name" value="SDR39U1"/>
</dbReference>
<organism evidence="4 5">
    <name type="scientific">Imperialibacter roseus</name>
    <dbReference type="NCBI Taxonomy" id="1324217"/>
    <lineage>
        <taxon>Bacteria</taxon>
        <taxon>Pseudomonadati</taxon>
        <taxon>Bacteroidota</taxon>
        <taxon>Cytophagia</taxon>
        <taxon>Cytophagales</taxon>
        <taxon>Flammeovirgaceae</taxon>
        <taxon>Imperialibacter</taxon>
    </lineage>
</organism>
<keyword evidence="5" id="KW-1185">Reference proteome</keyword>
<name>A0ABZ0IN53_9BACT</name>
<evidence type="ECO:0000313" key="4">
    <source>
        <dbReference type="EMBL" id="WOK05966.1"/>
    </source>
</evidence>
<dbReference type="SUPFAM" id="SSF51735">
    <property type="entry name" value="NAD(P)-binding Rossmann-fold domains"/>
    <property type="match status" value="1"/>
</dbReference>
<evidence type="ECO:0000259" key="2">
    <source>
        <dbReference type="Pfam" id="PF01370"/>
    </source>
</evidence>
<feature type="domain" description="NAD-dependent epimerase/dehydratase" evidence="2">
    <location>
        <begin position="9"/>
        <end position="222"/>
    </location>
</feature>
<proteinExistence type="inferred from homology"/>
<dbReference type="Pfam" id="PF08338">
    <property type="entry name" value="DUF1731"/>
    <property type="match status" value="1"/>
</dbReference>
<dbReference type="EMBL" id="CP136051">
    <property type="protein sequence ID" value="WOK05966.1"/>
    <property type="molecule type" value="Genomic_DNA"/>
</dbReference>
<reference evidence="4 5" key="1">
    <citation type="journal article" date="2023" name="Microbiol. Resour. Announc.">
        <title>Complete Genome Sequence of Imperialibacter roseus strain P4T.</title>
        <authorList>
            <person name="Tizabi D.R."/>
            <person name="Bachvaroff T."/>
            <person name="Hill R.T."/>
        </authorList>
    </citation>
    <scope>NUCLEOTIDE SEQUENCE [LARGE SCALE GENOMIC DNA]</scope>
    <source>
        <strain evidence="4 5">P4T</strain>
    </source>
</reference>
<dbReference type="PANTHER" id="PTHR11092:SF0">
    <property type="entry name" value="EPIMERASE FAMILY PROTEIN SDR39U1"/>
    <property type="match status" value="1"/>
</dbReference>
<accession>A0ABZ0IN53</accession>
<dbReference type="RefSeq" id="WP_317488706.1">
    <property type="nucleotide sequence ID" value="NZ_CP136051.1"/>
</dbReference>
<dbReference type="InterPro" id="IPR013549">
    <property type="entry name" value="DUF1731"/>
</dbReference>
<dbReference type="PANTHER" id="PTHR11092">
    <property type="entry name" value="SUGAR NUCLEOTIDE EPIMERASE RELATED"/>
    <property type="match status" value="1"/>
</dbReference>
<evidence type="ECO:0000313" key="5">
    <source>
        <dbReference type="Proteomes" id="UP001302349"/>
    </source>
</evidence>
<feature type="domain" description="DUF1731" evidence="3">
    <location>
        <begin position="258"/>
        <end position="304"/>
    </location>
</feature>
<sequence>MRETTKGKILVTGGSGLIGSRLSELLTQAGYEVAWLSRSSGKADKYKTYTWDIERGEIQHDALEGVEAIVHLAGAGVADKSWTEARKKLILESRTQSTALLMEKLSALERKPKVFIGASAIGYYGADTGDVMIDEKSPAGDDFLAQVVKSWEASSAPVEGMGSRRVLIRVGVVLSASGGALPQLLAPLKFGLGAPLGTGRQWMSWIHIDDLCRLFLEAIENTAYTGVYNGVSPSPATNKEITTEAAKVLKKPLWLPPVPGFVLKVALGEMAQIVLGGSKISSRKAEEMGFKFDYTHLNSALKNILLK</sequence>
<protein>
    <submittedName>
        <fullName evidence="4">TIGR01777 family oxidoreductase</fullName>
    </submittedName>
</protein>
<evidence type="ECO:0000256" key="1">
    <source>
        <dbReference type="ARBA" id="ARBA00009353"/>
    </source>
</evidence>
<dbReference type="Pfam" id="PF01370">
    <property type="entry name" value="Epimerase"/>
    <property type="match status" value="1"/>
</dbReference>
<dbReference type="Gene3D" id="3.40.50.720">
    <property type="entry name" value="NAD(P)-binding Rossmann-like Domain"/>
    <property type="match status" value="1"/>
</dbReference>
<evidence type="ECO:0000259" key="3">
    <source>
        <dbReference type="Pfam" id="PF08338"/>
    </source>
</evidence>
<dbReference type="InterPro" id="IPR001509">
    <property type="entry name" value="Epimerase_deHydtase"/>
</dbReference>
<dbReference type="Proteomes" id="UP001302349">
    <property type="component" value="Chromosome"/>
</dbReference>
<gene>
    <name evidence="4" type="ORF">RT717_23090</name>
</gene>
<dbReference type="InterPro" id="IPR036291">
    <property type="entry name" value="NAD(P)-bd_dom_sf"/>
</dbReference>
<dbReference type="NCBIfam" id="TIGR01777">
    <property type="entry name" value="yfcH"/>
    <property type="match status" value="1"/>
</dbReference>
<comment type="similarity">
    <text evidence="1">Belongs to the NAD(P)-dependent epimerase/dehydratase family. SDR39U1 subfamily.</text>
</comment>